<feature type="non-terminal residue" evidence="2">
    <location>
        <position position="73"/>
    </location>
</feature>
<dbReference type="Proteomes" id="UP001369082">
    <property type="component" value="Unassembled WGS sequence"/>
</dbReference>
<evidence type="ECO:0000313" key="3">
    <source>
        <dbReference type="Proteomes" id="UP001369082"/>
    </source>
</evidence>
<comment type="caution">
    <text evidence="2">The sequence shown here is derived from an EMBL/GenBank/DDBJ whole genome shotgun (WGS) entry which is preliminary data.</text>
</comment>
<feature type="non-terminal residue" evidence="2">
    <location>
        <position position="1"/>
    </location>
</feature>
<reference evidence="2 3" key="1">
    <citation type="submission" date="2024-02" db="EMBL/GenBank/DDBJ databases">
        <title>Bacteria isolated from the canopy kelp, Nereocystis luetkeana.</title>
        <authorList>
            <person name="Pfister C.A."/>
            <person name="Younker I.T."/>
            <person name="Light S.H."/>
        </authorList>
    </citation>
    <scope>NUCLEOTIDE SEQUENCE [LARGE SCALE GENOMIC DNA]</scope>
    <source>
        <strain evidence="2 3">TI.1.05</strain>
    </source>
</reference>
<keyword evidence="3" id="KW-1185">Reference proteome</keyword>
<dbReference type="EMBL" id="JBAKAZ010000348">
    <property type="protein sequence ID" value="MEL0631033.1"/>
    <property type="molecule type" value="Genomic_DNA"/>
</dbReference>
<gene>
    <name evidence="2" type="ORF">V6256_15795</name>
</gene>
<protein>
    <submittedName>
        <fullName evidence="2">EamA family transporter</fullName>
    </submittedName>
</protein>
<evidence type="ECO:0000256" key="1">
    <source>
        <dbReference type="SAM" id="Phobius"/>
    </source>
</evidence>
<keyword evidence="1" id="KW-0812">Transmembrane</keyword>
<evidence type="ECO:0000313" key="2">
    <source>
        <dbReference type="EMBL" id="MEL0631033.1"/>
    </source>
</evidence>
<keyword evidence="1" id="KW-1133">Transmembrane helix</keyword>
<proteinExistence type="predicted"/>
<feature type="transmembrane region" description="Helical" evidence="1">
    <location>
        <begin position="6"/>
        <end position="25"/>
    </location>
</feature>
<feature type="transmembrane region" description="Helical" evidence="1">
    <location>
        <begin position="37"/>
        <end position="58"/>
    </location>
</feature>
<accession>A0ABU9GUN1</accession>
<sequence>LKLNPVGMLAMFAALMSIVKGSYFIKTLGPKIHWSTVLSWQLNIGGLLISVIAFLQALHSQEQYLIALQNFNL</sequence>
<organism evidence="2 3">
    <name type="scientific">Psychromonas aquatilis</name>
    <dbReference type="NCBI Taxonomy" id="2005072"/>
    <lineage>
        <taxon>Bacteria</taxon>
        <taxon>Pseudomonadati</taxon>
        <taxon>Pseudomonadota</taxon>
        <taxon>Gammaproteobacteria</taxon>
        <taxon>Alteromonadales</taxon>
        <taxon>Psychromonadaceae</taxon>
        <taxon>Psychromonas</taxon>
    </lineage>
</organism>
<keyword evidence="1" id="KW-0472">Membrane</keyword>
<name>A0ABU9GUN1_9GAMM</name>